<evidence type="ECO:0000256" key="7">
    <source>
        <dbReference type="ARBA" id="ARBA00022741"/>
    </source>
</evidence>
<accession>A0ABS9NMD3</accession>
<proteinExistence type="inferred from homology"/>
<keyword evidence="5" id="KW-0819">tRNA processing</keyword>
<keyword evidence="7" id="KW-0547">Nucleotide-binding</keyword>
<evidence type="ECO:0000256" key="4">
    <source>
        <dbReference type="ARBA" id="ARBA00022490"/>
    </source>
</evidence>
<sequence length="163" mass="17788">MADLPPPSVFLPDEAATLALGGAWAQLLRAPCVVYLQGDLGAGKTTFTRGLLHGFGHRGTVKSPTYALVESYRLPQERVLHHFDLYRFADPSEWEDAGLDDLFADNSICLIEWPLQGGEFVPAADYVFDLRTEEGGRRCSVSALSAAAEEGVELWRASVAADY</sequence>
<dbReference type="PANTHER" id="PTHR33540:SF2">
    <property type="entry name" value="TRNA THREONYLCARBAMOYLADENOSINE BIOSYNTHESIS PROTEIN TSAE"/>
    <property type="match status" value="1"/>
</dbReference>
<gene>
    <name evidence="11" type="primary">tsaE</name>
    <name evidence="11" type="ORF">MB824_05540</name>
</gene>
<name>A0ABS9NMD3_9NEIS</name>
<dbReference type="Gene3D" id="3.40.50.300">
    <property type="entry name" value="P-loop containing nucleotide triphosphate hydrolases"/>
    <property type="match status" value="1"/>
</dbReference>
<keyword evidence="12" id="KW-1185">Reference proteome</keyword>
<evidence type="ECO:0000256" key="6">
    <source>
        <dbReference type="ARBA" id="ARBA00022723"/>
    </source>
</evidence>
<keyword evidence="6" id="KW-0479">Metal-binding</keyword>
<keyword evidence="8" id="KW-0067">ATP-binding</keyword>
<dbReference type="NCBIfam" id="TIGR00150">
    <property type="entry name" value="T6A_YjeE"/>
    <property type="match status" value="1"/>
</dbReference>
<dbReference type="Pfam" id="PF02367">
    <property type="entry name" value="TsaE"/>
    <property type="match status" value="1"/>
</dbReference>
<keyword evidence="9" id="KW-0460">Magnesium</keyword>
<dbReference type="Proteomes" id="UP001298424">
    <property type="component" value="Unassembled WGS sequence"/>
</dbReference>
<dbReference type="SUPFAM" id="SSF52540">
    <property type="entry name" value="P-loop containing nucleoside triphosphate hydrolases"/>
    <property type="match status" value="1"/>
</dbReference>
<protein>
    <recommendedName>
        <fullName evidence="3">tRNA threonylcarbamoyladenosine biosynthesis protein TsaE</fullName>
    </recommendedName>
    <alternativeName>
        <fullName evidence="10">t(6)A37 threonylcarbamoyladenosine biosynthesis protein TsaE</fullName>
    </alternativeName>
</protein>
<evidence type="ECO:0000256" key="2">
    <source>
        <dbReference type="ARBA" id="ARBA00007599"/>
    </source>
</evidence>
<dbReference type="EMBL" id="JAKOOW010000022">
    <property type="protein sequence ID" value="MCG6503955.1"/>
    <property type="molecule type" value="Genomic_DNA"/>
</dbReference>
<comment type="caution">
    <text evidence="11">The sequence shown here is derived from an EMBL/GenBank/DDBJ whole genome shotgun (WGS) entry which is preliminary data.</text>
</comment>
<evidence type="ECO:0000256" key="1">
    <source>
        <dbReference type="ARBA" id="ARBA00004496"/>
    </source>
</evidence>
<keyword evidence="4" id="KW-0963">Cytoplasm</keyword>
<dbReference type="RefSeq" id="WP_238746635.1">
    <property type="nucleotide sequence ID" value="NZ_JAKOOW010000022.1"/>
</dbReference>
<dbReference type="PANTHER" id="PTHR33540">
    <property type="entry name" value="TRNA THREONYLCARBAMOYLADENOSINE BIOSYNTHESIS PROTEIN TSAE"/>
    <property type="match status" value="1"/>
</dbReference>
<evidence type="ECO:0000256" key="8">
    <source>
        <dbReference type="ARBA" id="ARBA00022840"/>
    </source>
</evidence>
<comment type="subcellular location">
    <subcellularLocation>
        <location evidence="1">Cytoplasm</location>
    </subcellularLocation>
</comment>
<evidence type="ECO:0000313" key="12">
    <source>
        <dbReference type="Proteomes" id="UP001298424"/>
    </source>
</evidence>
<evidence type="ECO:0000256" key="5">
    <source>
        <dbReference type="ARBA" id="ARBA00022694"/>
    </source>
</evidence>
<evidence type="ECO:0000256" key="9">
    <source>
        <dbReference type="ARBA" id="ARBA00022842"/>
    </source>
</evidence>
<reference evidence="11 12" key="1">
    <citation type="submission" date="2022-02" db="EMBL/GenBank/DDBJ databases">
        <title>Genome sequence data of Kingella unionensis sp. nov. strain CICC 24913 (CCUG 75125).</title>
        <authorList>
            <person name="Xiao M."/>
        </authorList>
    </citation>
    <scope>NUCLEOTIDE SEQUENCE [LARGE SCALE GENOMIC DNA]</scope>
    <source>
        <strain evidence="11 12">CICC 24913</strain>
    </source>
</reference>
<dbReference type="InterPro" id="IPR027417">
    <property type="entry name" value="P-loop_NTPase"/>
</dbReference>
<evidence type="ECO:0000256" key="10">
    <source>
        <dbReference type="ARBA" id="ARBA00032441"/>
    </source>
</evidence>
<evidence type="ECO:0000256" key="3">
    <source>
        <dbReference type="ARBA" id="ARBA00019010"/>
    </source>
</evidence>
<evidence type="ECO:0000313" key="11">
    <source>
        <dbReference type="EMBL" id="MCG6503955.1"/>
    </source>
</evidence>
<organism evidence="11 12">
    <name type="scientific">Kingella pumchi</name>
    <dbReference type="NCBI Taxonomy" id="2779506"/>
    <lineage>
        <taxon>Bacteria</taxon>
        <taxon>Pseudomonadati</taxon>
        <taxon>Pseudomonadota</taxon>
        <taxon>Betaproteobacteria</taxon>
        <taxon>Neisseriales</taxon>
        <taxon>Neisseriaceae</taxon>
        <taxon>Kingella</taxon>
    </lineage>
</organism>
<comment type="similarity">
    <text evidence="2">Belongs to the TsaE family.</text>
</comment>
<dbReference type="InterPro" id="IPR003442">
    <property type="entry name" value="T6A_TsaE"/>
</dbReference>